<protein>
    <submittedName>
        <fullName evidence="2">Uncharacterized protein</fullName>
    </submittedName>
</protein>
<evidence type="ECO:0000313" key="2">
    <source>
        <dbReference type="EMBL" id="KAK1735943.1"/>
    </source>
</evidence>
<keyword evidence="3" id="KW-1185">Reference proteome</keyword>
<name>A0AAD9D7U9_9STRA</name>
<dbReference type="EMBL" id="JATAAI010000031">
    <property type="protein sequence ID" value="KAK1735943.1"/>
    <property type="molecule type" value="Genomic_DNA"/>
</dbReference>
<reference evidence="2" key="1">
    <citation type="submission" date="2023-06" db="EMBL/GenBank/DDBJ databases">
        <title>Survivors Of The Sea: Transcriptome response of Skeletonema marinoi to long-term dormancy.</title>
        <authorList>
            <person name="Pinder M.I.M."/>
            <person name="Kourtchenko O."/>
            <person name="Robertson E.K."/>
            <person name="Larsson T."/>
            <person name="Maumus F."/>
            <person name="Osuna-Cruz C.M."/>
            <person name="Vancaester E."/>
            <person name="Stenow R."/>
            <person name="Vandepoele K."/>
            <person name="Ploug H."/>
            <person name="Bruchert V."/>
            <person name="Godhe A."/>
            <person name="Topel M."/>
        </authorList>
    </citation>
    <scope>NUCLEOTIDE SEQUENCE</scope>
    <source>
        <strain evidence="2">R05AC</strain>
    </source>
</reference>
<feature type="signal peptide" evidence="1">
    <location>
        <begin position="1"/>
        <end position="23"/>
    </location>
</feature>
<gene>
    <name evidence="2" type="ORF">QTG54_013390</name>
</gene>
<accession>A0AAD9D7U9</accession>
<evidence type="ECO:0000256" key="1">
    <source>
        <dbReference type="SAM" id="SignalP"/>
    </source>
</evidence>
<proteinExistence type="predicted"/>
<feature type="chain" id="PRO_5041947259" evidence="1">
    <location>
        <begin position="24"/>
        <end position="135"/>
    </location>
</feature>
<keyword evidence="1" id="KW-0732">Signal</keyword>
<dbReference type="Proteomes" id="UP001224775">
    <property type="component" value="Unassembled WGS sequence"/>
</dbReference>
<sequence length="135" mass="14629">MTRTTPITLITLLVVAIIGITTGYSTPQKSSTQSTQQKPQQSRIISRQSFLTTIASTSCLTFLGTQQPASAKEVDPAVKGTKSDPEFQACLSKCMYDCTKPKGAEQKSRGECLPECKKTCATTKQQNAGTIMDRM</sequence>
<evidence type="ECO:0000313" key="3">
    <source>
        <dbReference type="Proteomes" id="UP001224775"/>
    </source>
</evidence>
<dbReference type="AlphaFoldDB" id="A0AAD9D7U9"/>
<comment type="caution">
    <text evidence="2">The sequence shown here is derived from an EMBL/GenBank/DDBJ whole genome shotgun (WGS) entry which is preliminary data.</text>
</comment>
<organism evidence="2 3">
    <name type="scientific">Skeletonema marinoi</name>
    <dbReference type="NCBI Taxonomy" id="267567"/>
    <lineage>
        <taxon>Eukaryota</taxon>
        <taxon>Sar</taxon>
        <taxon>Stramenopiles</taxon>
        <taxon>Ochrophyta</taxon>
        <taxon>Bacillariophyta</taxon>
        <taxon>Coscinodiscophyceae</taxon>
        <taxon>Thalassiosirophycidae</taxon>
        <taxon>Thalassiosirales</taxon>
        <taxon>Skeletonemataceae</taxon>
        <taxon>Skeletonema</taxon>
        <taxon>Skeletonema marinoi-dohrnii complex</taxon>
    </lineage>
</organism>